<keyword evidence="2" id="KW-0902">Two-component regulatory system</keyword>
<evidence type="ECO:0000256" key="6">
    <source>
        <dbReference type="PROSITE-ProRule" id="PRU00169"/>
    </source>
</evidence>
<organism evidence="9 10">
    <name type="scientific">Kosakonia calanthes</name>
    <dbReference type="NCBI Taxonomy" id="3139408"/>
    <lineage>
        <taxon>Bacteria</taxon>
        <taxon>Pseudomonadati</taxon>
        <taxon>Pseudomonadota</taxon>
        <taxon>Gammaproteobacteria</taxon>
        <taxon>Enterobacterales</taxon>
        <taxon>Enterobacteriaceae</taxon>
        <taxon>Kosakonia</taxon>
    </lineage>
</organism>
<dbReference type="InterPro" id="IPR011006">
    <property type="entry name" value="CheY-like_superfamily"/>
</dbReference>
<dbReference type="InterPro" id="IPR039420">
    <property type="entry name" value="WalR-like"/>
</dbReference>
<dbReference type="PRINTS" id="PR00038">
    <property type="entry name" value="HTHLUXR"/>
</dbReference>
<evidence type="ECO:0000256" key="2">
    <source>
        <dbReference type="ARBA" id="ARBA00023012"/>
    </source>
</evidence>
<proteinExistence type="predicted"/>
<dbReference type="PROSITE" id="PS50110">
    <property type="entry name" value="RESPONSE_REGULATORY"/>
    <property type="match status" value="1"/>
</dbReference>
<dbReference type="SMART" id="SM00421">
    <property type="entry name" value="HTH_LUXR"/>
    <property type="match status" value="1"/>
</dbReference>
<feature type="domain" description="Response regulatory" evidence="8">
    <location>
        <begin position="5"/>
        <end position="121"/>
    </location>
</feature>
<dbReference type="InterPro" id="IPR058245">
    <property type="entry name" value="NreC/VraR/RcsB-like_REC"/>
</dbReference>
<feature type="modified residue" description="4-aspartylphosphate" evidence="6">
    <location>
        <position position="56"/>
    </location>
</feature>
<dbReference type="Pfam" id="PF00196">
    <property type="entry name" value="GerE"/>
    <property type="match status" value="1"/>
</dbReference>
<accession>A0ABZ3B544</accession>
<protein>
    <submittedName>
        <fullName evidence="9">Two component system response regulator</fullName>
    </submittedName>
</protein>
<dbReference type="CDD" id="cd17535">
    <property type="entry name" value="REC_NarL-like"/>
    <property type="match status" value="1"/>
</dbReference>
<keyword evidence="1 6" id="KW-0597">Phosphoprotein</keyword>
<evidence type="ECO:0000259" key="8">
    <source>
        <dbReference type="PROSITE" id="PS50110"/>
    </source>
</evidence>
<dbReference type="PROSITE" id="PS50043">
    <property type="entry name" value="HTH_LUXR_2"/>
    <property type="match status" value="1"/>
</dbReference>
<dbReference type="Pfam" id="PF00072">
    <property type="entry name" value="Response_reg"/>
    <property type="match status" value="1"/>
</dbReference>
<dbReference type="PANTHER" id="PTHR43214:SF3">
    <property type="entry name" value="RESPONSE REGULATOR UVRY"/>
    <property type="match status" value="1"/>
</dbReference>
<keyword evidence="10" id="KW-1185">Reference proteome</keyword>
<dbReference type="InterPro" id="IPR001789">
    <property type="entry name" value="Sig_transdc_resp-reg_receiver"/>
</dbReference>
<evidence type="ECO:0000259" key="7">
    <source>
        <dbReference type="PROSITE" id="PS50043"/>
    </source>
</evidence>
<sequence>MNEYKIVIVEDHALIVTGIINVLSSWPRFHVVAHINNGLEIYNTCILNQPDILILDLGLPEINGLDMIPQLHYRWPAMSILIYTAYQEESMAIRALAAGARGYVLKKSSQQVLMAALQTMAVKKQFIDPALNHEAIQITLHAEKQDQQLLTTRERQILKLINESNTNRLISEKLCISVKTVETHRLNMMRKLNVHKVTELLHSARCIGLVD</sequence>
<feature type="domain" description="HTH luxR-type" evidence="7">
    <location>
        <begin position="143"/>
        <end position="208"/>
    </location>
</feature>
<keyword evidence="3" id="KW-0805">Transcription regulation</keyword>
<dbReference type="EMBL" id="CP151800">
    <property type="protein sequence ID" value="WZV98299.1"/>
    <property type="molecule type" value="Genomic_DNA"/>
</dbReference>
<dbReference type="NCBIfam" id="NF011896">
    <property type="entry name" value="PRK15369.1"/>
    <property type="match status" value="1"/>
</dbReference>
<dbReference type="InterPro" id="IPR000792">
    <property type="entry name" value="Tscrpt_reg_LuxR_C"/>
</dbReference>
<evidence type="ECO:0000313" key="10">
    <source>
        <dbReference type="Proteomes" id="UP001466893"/>
    </source>
</evidence>
<keyword evidence="5" id="KW-0804">Transcription</keyword>
<dbReference type="RefSeq" id="WP_342322911.1">
    <property type="nucleotide sequence ID" value="NZ_CP151800.1"/>
</dbReference>
<dbReference type="Gene3D" id="3.40.50.2300">
    <property type="match status" value="1"/>
</dbReference>
<dbReference type="SMART" id="SM00448">
    <property type="entry name" value="REC"/>
    <property type="match status" value="1"/>
</dbReference>
<dbReference type="SUPFAM" id="SSF46894">
    <property type="entry name" value="C-terminal effector domain of the bipartite response regulators"/>
    <property type="match status" value="1"/>
</dbReference>
<reference evidence="9 10" key="1">
    <citation type="submission" date="2024-04" db="EMBL/GenBank/DDBJ databases">
        <title>Kosakonia calanthae sp. nov., a halophilic bacterium isolated from leaves of Calanthe tiplacata.</title>
        <authorList>
            <person name="Wu P."/>
        </authorList>
    </citation>
    <scope>NUCLEOTIDE SEQUENCE [LARGE SCALE GENOMIC DNA]</scope>
    <source>
        <strain evidence="9 10">BYX6</strain>
    </source>
</reference>
<keyword evidence="4" id="KW-0238">DNA-binding</keyword>
<evidence type="ECO:0000256" key="3">
    <source>
        <dbReference type="ARBA" id="ARBA00023015"/>
    </source>
</evidence>
<evidence type="ECO:0000256" key="5">
    <source>
        <dbReference type="ARBA" id="ARBA00023163"/>
    </source>
</evidence>
<evidence type="ECO:0000256" key="4">
    <source>
        <dbReference type="ARBA" id="ARBA00023125"/>
    </source>
</evidence>
<name>A0ABZ3B544_9ENTR</name>
<dbReference type="Proteomes" id="UP001466893">
    <property type="component" value="Chromosome"/>
</dbReference>
<dbReference type="PANTHER" id="PTHR43214">
    <property type="entry name" value="TWO-COMPONENT RESPONSE REGULATOR"/>
    <property type="match status" value="1"/>
</dbReference>
<evidence type="ECO:0000256" key="1">
    <source>
        <dbReference type="ARBA" id="ARBA00022553"/>
    </source>
</evidence>
<dbReference type="CDD" id="cd06170">
    <property type="entry name" value="LuxR_C_like"/>
    <property type="match status" value="1"/>
</dbReference>
<dbReference type="SUPFAM" id="SSF52172">
    <property type="entry name" value="CheY-like"/>
    <property type="match status" value="1"/>
</dbReference>
<dbReference type="InterPro" id="IPR016032">
    <property type="entry name" value="Sig_transdc_resp-reg_C-effctor"/>
</dbReference>
<gene>
    <name evidence="9" type="ORF">AAEY27_22245</name>
</gene>
<evidence type="ECO:0000313" key="9">
    <source>
        <dbReference type="EMBL" id="WZV98299.1"/>
    </source>
</evidence>